<dbReference type="Gene3D" id="1.10.10.10">
    <property type="entry name" value="Winged helix-like DNA-binding domain superfamily/Winged helix DNA-binding domain"/>
    <property type="match status" value="1"/>
</dbReference>
<protein>
    <submittedName>
        <fullName evidence="5">DNA-binding transcriptional activator of the SARP family</fullName>
    </submittedName>
</protein>
<dbReference type="PANTHER" id="PTHR35807">
    <property type="entry name" value="TRANSCRIPTIONAL REGULATOR REDD-RELATED"/>
    <property type="match status" value="1"/>
</dbReference>
<evidence type="ECO:0000259" key="3">
    <source>
        <dbReference type="SMART" id="SM00862"/>
    </source>
</evidence>
<keyword evidence="6" id="KW-1185">Reference proteome</keyword>
<proteinExistence type="inferred from homology"/>
<dbReference type="SMART" id="SM01043">
    <property type="entry name" value="BTAD"/>
    <property type="match status" value="1"/>
</dbReference>
<dbReference type="InterPro" id="IPR011990">
    <property type="entry name" value="TPR-like_helical_dom_sf"/>
</dbReference>
<dbReference type="Gene3D" id="1.25.40.10">
    <property type="entry name" value="Tetratricopeptide repeat domain"/>
    <property type="match status" value="1"/>
</dbReference>
<organism evidence="5 6">
    <name type="scientific">Asanoa hainanensis</name>
    <dbReference type="NCBI Taxonomy" id="560556"/>
    <lineage>
        <taxon>Bacteria</taxon>
        <taxon>Bacillati</taxon>
        <taxon>Actinomycetota</taxon>
        <taxon>Actinomycetes</taxon>
        <taxon>Micromonosporales</taxon>
        <taxon>Micromonosporaceae</taxon>
        <taxon>Asanoa</taxon>
    </lineage>
</organism>
<name>A0A239NGX0_9ACTN</name>
<feature type="domain" description="OmpR/PhoB-type" evidence="3">
    <location>
        <begin position="18"/>
        <end position="95"/>
    </location>
</feature>
<dbReference type="Proteomes" id="UP000198362">
    <property type="component" value="Unassembled WGS sequence"/>
</dbReference>
<dbReference type="InterPro" id="IPR036388">
    <property type="entry name" value="WH-like_DNA-bd_sf"/>
</dbReference>
<evidence type="ECO:0000313" key="5">
    <source>
        <dbReference type="EMBL" id="SNT53792.1"/>
    </source>
</evidence>
<dbReference type="GO" id="GO:0003677">
    <property type="term" value="F:DNA binding"/>
    <property type="evidence" value="ECO:0007669"/>
    <property type="project" value="UniProtKB-KW"/>
</dbReference>
<dbReference type="AlphaFoldDB" id="A0A239NGX0"/>
<dbReference type="SUPFAM" id="SSF48452">
    <property type="entry name" value="TPR-like"/>
    <property type="match status" value="1"/>
</dbReference>
<dbReference type="InterPro" id="IPR005158">
    <property type="entry name" value="BTAD"/>
</dbReference>
<gene>
    <name evidence="5" type="ORF">SAMN05421812_108304</name>
</gene>
<accession>A0A239NGX0</accession>
<dbReference type="SUPFAM" id="SSF46894">
    <property type="entry name" value="C-terminal effector domain of the bipartite response regulators"/>
    <property type="match status" value="1"/>
</dbReference>
<dbReference type="EMBL" id="FZPH01000008">
    <property type="protein sequence ID" value="SNT53792.1"/>
    <property type="molecule type" value="Genomic_DNA"/>
</dbReference>
<dbReference type="GO" id="GO:0006355">
    <property type="term" value="P:regulation of DNA-templated transcription"/>
    <property type="evidence" value="ECO:0007669"/>
    <property type="project" value="InterPro"/>
</dbReference>
<dbReference type="InterPro" id="IPR051677">
    <property type="entry name" value="AfsR-DnrI-RedD_regulator"/>
</dbReference>
<sequence>MVRVRAQLLGQLRVIVDGRLVDTTTSRRSRNVIAYLLAHRDALVPGEVLIDAFWPDAPPRAARNSLHVALSGARRLLRAASPEPIIERRFDAYGIARSVSVWCDVEQFEASCLAGRQADQANDPEAAARHYATAALLFQGDFLADEPYAEWAATRRAELRVRALEARSRLVALYAERGDFGPAATLARQVLTDDPCNEGVHRGLMLCYAGSGLRHLALLQHRQLVGTLWDSLRVGPSSETTALYERLRRPEPVSRSA</sequence>
<keyword evidence="2 5" id="KW-0238">DNA-binding</keyword>
<dbReference type="RefSeq" id="WP_179266307.1">
    <property type="nucleotide sequence ID" value="NZ_FZPH01000008.1"/>
</dbReference>
<dbReference type="InterPro" id="IPR016032">
    <property type="entry name" value="Sig_transdc_resp-reg_C-effctor"/>
</dbReference>
<comment type="similarity">
    <text evidence="1">Belongs to the AfsR/DnrI/RedD regulatory family.</text>
</comment>
<evidence type="ECO:0000259" key="4">
    <source>
        <dbReference type="SMART" id="SM01043"/>
    </source>
</evidence>
<dbReference type="InterPro" id="IPR001867">
    <property type="entry name" value="OmpR/PhoB-type_DNA-bd"/>
</dbReference>
<reference evidence="5 6" key="1">
    <citation type="submission" date="2017-06" db="EMBL/GenBank/DDBJ databases">
        <authorList>
            <person name="Kim H.J."/>
            <person name="Triplett B.A."/>
        </authorList>
    </citation>
    <scope>NUCLEOTIDE SEQUENCE [LARGE SCALE GENOMIC DNA]</scope>
    <source>
        <strain evidence="5 6">CGMCC 4.5593</strain>
    </source>
</reference>
<evidence type="ECO:0000256" key="1">
    <source>
        <dbReference type="ARBA" id="ARBA00005820"/>
    </source>
</evidence>
<dbReference type="GO" id="GO:0000160">
    <property type="term" value="P:phosphorelay signal transduction system"/>
    <property type="evidence" value="ECO:0007669"/>
    <property type="project" value="InterPro"/>
</dbReference>
<dbReference type="SMART" id="SM00862">
    <property type="entry name" value="Trans_reg_C"/>
    <property type="match status" value="1"/>
</dbReference>
<dbReference type="Pfam" id="PF03704">
    <property type="entry name" value="BTAD"/>
    <property type="match status" value="1"/>
</dbReference>
<evidence type="ECO:0000313" key="6">
    <source>
        <dbReference type="Proteomes" id="UP000198362"/>
    </source>
</evidence>
<feature type="domain" description="Bacterial transcriptional activator" evidence="4">
    <location>
        <begin position="103"/>
        <end position="248"/>
    </location>
</feature>
<evidence type="ECO:0000256" key="2">
    <source>
        <dbReference type="ARBA" id="ARBA00023125"/>
    </source>
</evidence>
<dbReference type="PANTHER" id="PTHR35807:SF2">
    <property type="entry name" value="TRANSCRIPTIONAL ACTIVATOR DOMAIN"/>
    <property type="match status" value="1"/>
</dbReference>